<gene>
    <name evidence="9" type="ORF">A3E29_00025</name>
</gene>
<dbReference type="AlphaFoldDB" id="A0A1F5PIL6"/>
<keyword evidence="3 6" id="KW-0378">Hydrolase</keyword>
<dbReference type="GO" id="GO:0004252">
    <property type="term" value="F:serine-type endopeptidase activity"/>
    <property type="evidence" value="ECO:0007669"/>
    <property type="project" value="UniProtKB-UniRule"/>
</dbReference>
<dbReference type="PANTHER" id="PTHR43806:SF11">
    <property type="entry name" value="CEREVISIN-RELATED"/>
    <property type="match status" value="1"/>
</dbReference>
<sequence length="603" mass="64403">MNNRIPKIYRAVLAGISLSVFLFALFPAAVKASSVVYISLIDASDPFYSNDSTQLDKQWYLAKTHIPEAWDYTRGSSNVIVAIVDTGIHASHRELSDGRVIAGFNTITNADIPAGNSSDDNGHGTAVAGVIGAIANNQQGIAGINWNISLMPIKAVGPDGVGEISAVAAGIIWATDHGANIINLSLGGTTFGNDNALSSAISYAYARNVLLIAAAGNDSRQQGINLDREPVYPVCGDNGQNMVLGVAATDINDRKADFSDYGTACIDISAPGSRILTTGYLPSTPSDNILIYASGTSLAVPVVSGIAALIKAANPNISNAEMHKRLTVSADDIYPLNQNSCGGTSCNGFLGSGRVNAQAALTPQPIIENSLVREASSGNIYLVSNSVKRLVTGFVFNQRGFIASSIINEVNGQLQNFAAGTPLPPLEGTLLKRADDPTVYVVNQELIRPLTYLVFVSRGFSFADVKTISAEELSLLIPGDWYWPPDGTLVLVEGDPTVFVMDQQVRRPVTFFVFQQRRLSFSRVVKVSLSDFSHVPVPPDAYWLSPLNGTLLKSDSEPTVYLVEGGVKHPLSYTTFVARYYSFRNIKTLPQVEVNVIAPGEAL</sequence>
<evidence type="ECO:0000256" key="1">
    <source>
        <dbReference type="ARBA" id="ARBA00011073"/>
    </source>
</evidence>
<evidence type="ECO:0000256" key="2">
    <source>
        <dbReference type="ARBA" id="ARBA00022670"/>
    </source>
</evidence>
<comment type="caution">
    <text evidence="9">The sequence shown here is derived from an EMBL/GenBank/DDBJ whole genome shotgun (WGS) entry which is preliminary data.</text>
</comment>
<keyword evidence="2 6" id="KW-0645">Protease</keyword>
<feature type="active site" description="Charge relay system" evidence="5 6">
    <location>
        <position position="123"/>
    </location>
</feature>
<evidence type="ECO:0000313" key="9">
    <source>
        <dbReference type="EMBL" id="OGE89765.1"/>
    </source>
</evidence>
<dbReference type="InterPro" id="IPR036852">
    <property type="entry name" value="Peptidase_S8/S53_dom_sf"/>
</dbReference>
<dbReference type="InterPro" id="IPR023827">
    <property type="entry name" value="Peptidase_S8_Asp-AS"/>
</dbReference>
<evidence type="ECO:0000256" key="3">
    <source>
        <dbReference type="ARBA" id="ARBA00022801"/>
    </source>
</evidence>
<dbReference type="InterPro" id="IPR015500">
    <property type="entry name" value="Peptidase_S8_subtilisin-rel"/>
</dbReference>
<dbReference type="PROSITE" id="PS00136">
    <property type="entry name" value="SUBTILASE_ASP"/>
    <property type="match status" value="1"/>
</dbReference>
<dbReference type="Gene3D" id="3.40.50.200">
    <property type="entry name" value="Peptidase S8/S53 domain"/>
    <property type="match status" value="1"/>
</dbReference>
<name>A0A1F5PIL6_9BACT</name>
<proteinExistence type="inferred from homology"/>
<dbReference type="InterPro" id="IPR023828">
    <property type="entry name" value="Peptidase_S8_Ser-AS"/>
</dbReference>
<evidence type="ECO:0000259" key="8">
    <source>
        <dbReference type="Pfam" id="PF00082"/>
    </source>
</evidence>
<keyword evidence="4 6" id="KW-0720">Serine protease</keyword>
<evidence type="ECO:0000256" key="7">
    <source>
        <dbReference type="RuleBase" id="RU003355"/>
    </source>
</evidence>
<evidence type="ECO:0000256" key="6">
    <source>
        <dbReference type="PROSITE-ProRule" id="PRU01240"/>
    </source>
</evidence>
<dbReference type="PANTHER" id="PTHR43806">
    <property type="entry name" value="PEPTIDASE S8"/>
    <property type="match status" value="1"/>
</dbReference>
<feature type="active site" description="Charge relay system" evidence="5 6">
    <location>
        <position position="297"/>
    </location>
</feature>
<dbReference type="PROSITE" id="PS51892">
    <property type="entry name" value="SUBTILASE"/>
    <property type="match status" value="1"/>
</dbReference>
<dbReference type="GO" id="GO:0006508">
    <property type="term" value="P:proteolysis"/>
    <property type="evidence" value="ECO:0007669"/>
    <property type="project" value="UniProtKB-KW"/>
</dbReference>
<dbReference type="EMBL" id="MFEY01000008">
    <property type="protein sequence ID" value="OGE89765.1"/>
    <property type="molecule type" value="Genomic_DNA"/>
</dbReference>
<dbReference type="InterPro" id="IPR050131">
    <property type="entry name" value="Peptidase_S8_subtilisin-like"/>
</dbReference>
<evidence type="ECO:0000256" key="5">
    <source>
        <dbReference type="PIRSR" id="PIRSR615500-1"/>
    </source>
</evidence>
<dbReference type="Pfam" id="PF00082">
    <property type="entry name" value="Peptidase_S8"/>
    <property type="match status" value="1"/>
</dbReference>
<dbReference type="PRINTS" id="PR00723">
    <property type="entry name" value="SUBTILISIN"/>
</dbReference>
<dbReference type="PROSITE" id="PS00137">
    <property type="entry name" value="SUBTILASE_HIS"/>
    <property type="match status" value="1"/>
</dbReference>
<feature type="active site" description="Charge relay system" evidence="5 6">
    <location>
        <position position="85"/>
    </location>
</feature>
<dbReference type="Proteomes" id="UP000177682">
    <property type="component" value="Unassembled WGS sequence"/>
</dbReference>
<protein>
    <recommendedName>
        <fullName evidence="8">Peptidase S8/S53 domain-containing protein</fullName>
    </recommendedName>
</protein>
<evidence type="ECO:0000256" key="4">
    <source>
        <dbReference type="ARBA" id="ARBA00022825"/>
    </source>
</evidence>
<evidence type="ECO:0000313" key="10">
    <source>
        <dbReference type="Proteomes" id="UP000177682"/>
    </source>
</evidence>
<dbReference type="SUPFAM" id="SSF52743">
    <property type="entry name" value="Subtilisin-like"/>
    <property type="match status" value="1"/>
</dbReference>
<dbReference type="InterPro" id="IPR022398">
    <property type="entry name" value="Peptidase_S8_His-AS"/>
</dbReference>
<reference evidence="9 10" key="1">
    <citation type="journal article" date="2016" name="Nat. Commun.">
        <title>Thousands of microbial genomes shed light on interconnected biogeochemical processes in an aquifer system.</title>
        <authorList>
            <person name="Anantharaman K."/>
            <person name="Brown C.T."/>
            <person name="Hug L.A."/>
            <person name="Sharon I."/>
            <person name="Castelle C.J."/>
            <person name="Probst A.J."/>
            <person name="Thomas B.C."/>
            <person name="Singh A."/>
            <person name="Wilkins M.J."/>
            <person name="Karaoz U."/>
            <person name="Brodie E.L."/>
            <person name="Williams K.H."/>
            <person name="Hubbard S.S."/>
            <person name="Banfield J.F."/>
        </authorList>
    </citation>
    <scope>NUCLEOTIDE SEQUENCE [LARGE SCALE GENOMIC DNA]</scope>
</reference>
<feature type="domain" description="Peptidase S8/S53" evidence="8">
    <location>
        <begin position="77"/>
        <end position="332"/>
    </location>
</feature>
<organism evidence="9 10">
    <name type="scientific">Candidatus Doudnabacteria bacterium RIFCSPHIGHO2_12_FULL_48_16</name>
    <dbReference type="NCBI Taxonomy" id="1817838"/>
    <lineage>
        <taxon>Bacteria</taxon>
        <taxon>Candidatus Doudnaibacteriota</taxon>
    </lineage>
</organism>
<accession>A0A1F5PIL6</accession>
<dbReference type="PROSITE" id="PS00138">
    <property type="entry name" value="SUBTILASE_SER"/>
    <property type="match status" value="1"/>
</dbReference>
<dbReference type="InterPro" id="IPR000209">
    <property type="entry name" value="Peptidase_S8/S53_dom"/>
</dbReference>
<comment type="similarity">
    <text evidence="1 6 7">Belongs to the peptidase S8 family.</text>
</comment>